<dbReference type="EC" id="2.5.1.18" evidence="4"/>
<dbReference type="InterPro" id="IPR051924">
    <property type="entry name" value="GST_Kappa/NadH"/>
</dbReference>
<reference evidence="7 8" key="1">
    <citation type="submission" date="2024-08" db="EMBL/GenBank/DDBJ databases">
        <title>Gnathostoma spinigerum genome.</title>
        <authorList>
            <person name="Gonzalez-Bertolin B."/>
            <person name="Monzon S."/>
            <person name="Zaballos A."/>
            <person name="Jimenez P."/>
            <person name="Dekumyoy P."/>
            <person name="Varona S."/>
            <person name="Cuesta I."/>
            <person name="Sumanam S."/>
            <person name="Adisakwattana P."/>
            <person name="Gasser R.B."/>
            <person name="Hernandez-Gonzalez A."/>
            <person name="Young N.D."/>
            <person name="Perteguer M.J."/>
        </authorList>
    </citation>
    <scope>NUCLEOTIDE SEQUENCE [LARGE SCALE GENOMIC DNA]</scope>
    <source>
        <strain evidence="7">AL3</strain>
        <tissue evidence="7">Liver</tissue>
    </source>
</reference>
<evidence type="ECO:0000259" key="6">
    <source>
        <dbReference type="Pfam" id="PF01323"/>
    </source>
</evidence>
<evidence type="ECO:0000313" key="8">
    <source>
        <dbReference type="Proteomes" id="UP001608902"/>
    </source>
</evidence>
<comment type="catalytic activity">
    <reaction evidence="3 4">
        <text>RX + glutathione = an S-substituted glutathione + a halide anion + H(+)</text>
        <dbReference type="Rhea" id="RHEA:16437"/>
        <dbReference type="ChEBI" id="CHEBI:15378"/>
        <dbReference type="ChEBI" id="CHEBI:16042"/>
        <dbReference type="ChEBI" id="CHEBI:17792"/>
        <dbReference type="ChEBI" id="CHEBI:57925"/>
        <dbReference type="ChEBI" id="CHEBI:90779"/>
        <dbReference type="EC" id="2.5.1.18"/>
    </reaction>
</comment>
<keyword evidence="8" id="KW-1185">Reference proteome</keyword>
<evidence type="ECO:0000256" key="2">
    <source>
        <dbReference type="ARBA" id="ARBA00022679"/>
    </source>
</evidence>
<evidence type="ECO:0000313" key="7">
    <source>
        <dbReference type="EMBL" id="MFH4974313.1"/>
    </source>
</evidence>
<feature type="active site" description="Nucleophile" evidence="5">
    <location>
        <position position="15"/>
    </location>
</feature>
<sequence length="221" mass="25115">MKPSIAIDLYFDVISPYSWIAFESLLRYSDAWSAHLNLVPFFLGKVMQTTGNKPPMMIPAKAVYMNEDLNLNGKYWGINFRLPSNPVETILKRGSLSAQRFIVAVNKTYPSYTEPVAREFWKRVWSRDEPIHSTDNIREVAIATQLPEIDLLLGQMETDEVKKILRENTETAVSTGCFGAPWIVVRKDESEACFFGSDRLPLIAFFLGLPFCGALRPKKAM</sequence>
<dbReference type="FunFam" id="3.40.30.10:FF:000096">
    <property type="entry name" value="Glutathione S-transferase kappa"/>
    <property type="match status" value="1"/>
</dbReference>
<gene>
    <name evidence="7" type="ORF">AB6A40_001022</name>
</gene>
<dbReference type="GO" id="GO:0005737">
    <property type="term" value="C:cytoplasm"/>
    <property type="evidence" value="ECO:0007669"/>
    <property type="project" value="UniProtKB-ARBA"/>
</dbReference>
<dbReference type="SUPFAM" id="SSF52833">
    <property type="entry name" value="Thioredoxin-like"/>
    <property type="match status" value="1"/>
</dbReference>
<dbReference type="InterPro" id="IPR036249">
    <property type="entry name" value="Thioredoxin-like_sf"/>
</dbReference>
<dbReference type="PANTHER" id="PTHR42943:SF2">
    <property type="entry name" value="GLUTATHIONE S-TRANSFERASE KAPPA 1"/>
    <property type="match status" value="1"/>
</dbReference>
<accession>A0ABD6E3E5</accession>
<name>A0ABD6E3E5_9BILA</name>
<keyword evidence="2 4" id="KW-0808">Transferase</keyword>
<dbReference type="AlphaFoldDB" id="A0ABD6E3E5"/>
<feature type="domain" description="DSBA-like thioredoxin" evidence="6">
    <location>
        <begin position="7"/>
        <end position="204"/>
    </location>
</feature>
<organism evidence="7 8">
    <name type="scientific">Gnathostoma spinigerum</name>
    <dbReference type="NCBI Taxonomy" id="75299"/>
    <lineage>
        <taxon>Eukaryota</taxon>
        <taxon>Metazoa</taxon>
        <taxon>Ecdysozoa</taxon>
        <taxon>Nematoda</taxon>
        <taxon>Chromadorea</taxon>
        <taxon>Rhabditida</taxon>
        <taxon>Spirurina</taxon>
        <taxon>Gnathostomatomorpha</taxon>
        <taxon>Gnathostomatoidea</taxon>
        <taxon>Gnathostomatidae</taxon>
        <taxon>Gnathostoma</taxon>
    </lineage>
</organism>
<dbReference type="PIRSF" id="PIRSF006386">
    <property type="entry name" value="HCCAis_GSTk"/>
    <property type="match status" value="1"/>
</dbReference>
<dbReference type="GO" id="GO:0004364">
    <property type="term" value="F:glutathione transferase activity"/>
    <property type="evidence" value="ECO:0007669"/>
    <property type="project" value="UniProtKB-UniRule"/>
</dbReference>
<dbReference type="InterPro" id="IPR001853">
    <property type="entry name" value="DSBA-like_thioredoxin_dom"/>
</dbReference>
<dbReference type="Proteomes" id="UP001608902">
    <property type="component" value="Unassembled WGS sequence"/>
</dbReference>
<protein>
    <recommendedName>
        <fullName evidence="4">Glutathione S-transferase kappa</fullName>
        <ecNumber evidence="4">2.5.1.18</ecNumber>
    </recommendedName>
</protein>
<dbReference type="Gene3D" id="3.40.30.10">
    <property type="entry name" value="Glutaredoxin"/>
    <property type="match status" value="1"/>
</dbReference>
<proteinExistence type="inferred from homology"/>
<dbReference type="EMBL" id="JBGFUD010000341">
    <property type="protein sequence ID" value="MFH4974313.1"/>
    <property type="molecule type" value="Genomic_DNA"/>
</dbReference>
<dbReference type="InterPro" id="IPR014440">
    <property type="entry name" value="HCCAis_GSTk"/>
</dbReference>
<dbReference type="PANTHER" id="PTHR42943">
    <property type="entry name" value="GLUTATHIONE S-TRANSFERASE KAPPA"/>
    <property type="match status" value="1"/>
</dbReference>
<evidence type="ECO:0000256" key="5">
    <source>
        <dbReference type="PIRSR" id="PIRSR006386-1"/>
    </source>
</evidence>
<comment type="similarity">
    <text evidence="1 4">Belongs to the GST superfamily. Kappa family.</text>
</comment>
<evidence type="ECO:0000256" key="1">
    <source>
        <dbReference type="ARBA" id="ARBA00006494"/>
    </source>
</evidence>
<evidence type="ECO:0000256" key="4">
    <source>
        <dbReference type="PIRNR" id="PIRNR006386"/>
    </source>
</evidence>
<comment type="caution">
    <text evidence="7">The sequence shown here is derived from an EMBL/GenBank/DDBJ whole genome shotgun (WGS) entry which is preliminary data.</text>
</comment>
<dbReference type="Pfam" id="PF01323">
    <property type="entry name" value="DSBA"/>
    <property type="match status" value="1"/>
</dbReference>
<evidence type="ECO:0000256" key="3">
    <source>
        <dbReference type="ARBA" id="ARBA00047960"/>
    </source>
</evidence>